<organism evidence="2 3">
    <name type="scientific">Eumeta variegata</name>
    <name type="common">Bagworm moth</name>
    <name type="synonym">Eumeta japonica</name>
    <dbReference type="NCBI Taxonomy" id="151549"/>
    <lineage>
        <taxon>Eukaryota</taxon>
        <taxon>Metazoa</taxon>
        <taxon>Ecdysozoa</taxon>
        <taxon>Arthropoda</taxon>
        <taxon>Hexapoda</taxon>
        <taxon>Insecta</taxon>
        <taxon>Pterygota</taxon>
        <taxon>Neoptera</taxon>
        <taxon>Endopterygota</taxon>
        <taxon>Lepidoptera</taxon>
        <taxon>Glossata</taxon>
        <taxon>Ditrysia</taxon>
        <taxon>Tineoidea</taxon>
        <taxon>Psychidae</taxon>
        <taxon>Oiketicinae</taxon>
        <taxon>Eumeta</taxon>
    </lineage>
</organism>
<dbReference type="STRING" id="151549.A0A4C1WJM9"/>
<reference evidence="2 3" key="1">
    <citation type="journal article" date="2019" name="Commun. Biol.">
        <title>The bagworm genome reveals a unique fibroin gene that provides high tensile strength.</title>
        <authorList>
            <person name="Kono N."/>
            <person name="Nakamura H."/>
            <person name="Ohtoshi R."/>
            <person name="Tomita M."/>
            <person name="Numata K."/>
            <person name="Arakawa K."/>
        </authorList>
    </citation>
    <scope>NUCLEOTIDE SEQUENCE [LARGE SCALE GENOMIC DNA]</scope>
</reference>
<feature type="compositionally biased region" description="Acidic residues" evidence="1">
    <location>
        <begin position="47"/>
        <end position="56"/>
    </location>
</feature>
<proteinExistence type="predicted"/>
<feature type="compositionally biased region" description="Low complexity" evidence="1">
    <location>
        <begin position="157"/>
        <end position="168"/>
    </location>
</feature>
<keyword evidence="3" id="KW-1185">Reference proteome</keyword>
<feature type="region of interest" description="Disordered" evidence="1">
    <location>
        <begin position="97"/>
        <end position="135"/>
    </location>
</feature>
<feature type="compositionally biased region" description="Basic and acidic residues" evidence="1">
    <location>
        <begin position="14"/>
        <end position="25"/>
    </location>
</feature>
<gene>
    <name evidence="2" type="ORF">EVAR_102284_1</name>
</gene>
<evidence type="ECO:0000313" key="3">
    <source>
        <dbReference type="Proteomes" id="UP000299102"/>
    </source>
</evidence>
<dbReference type="Proteomes" id="UP000299102">
    <property type="component" value="Unassembled WGS sequence"/>
</dbReference>
<feature type="region of interest" description="Disordered" evidence="1">
    <location>
        <begin position="1"/>
        <end position="68"/>
    </location>
</feature>
<name>A0A4C1WJM9_EUMVA</name>
<accession>A0A4C1WJM9</accession>
<dbReference type="EMBL" id="BGZK01000563">
    <property type="protein sequence ID" value="GBP50315.1"/>
    <property type="molecule type" value="Genomic_DNA"/>
</dbReference>
<evidence type="ECO:0000313" key="2">
    <source>
        <dbReference type="EMBL" id="GBP50315.1"/>
    </source>
</evidence>
<sequence length="201" mass="21597">MAGGGLRAAKRPRRDNDHDHDHEQNQESNTAPASPVHDAPIPRAPDADYDDDDGSGDESSPASTVTTTFSMTDFDLDAKIRALPALSFDHFLLRKRESKRKKRTQHANLDRVPPTTTLMSPRPPPPAIGSQKRKPRKISITRLEVNSLTATAPRAALEAPAAAEAAPRGADPCPASSPGDMLALATLAEVAAIIRHHPLPH</sequence>
<evidence type="ECO:0000256" key="1">
    <source>
        <dbReference type="SAM" id="MobiDB-lite"/>
    </source>
</evidence>
<comment type="caution">
    <text evidence="2">The sequence shown here is derived from an EMBL/GenBank/DDBJ whole genome shotgun (WGS) entry which is preliminary data.</text>
</comment>
<feature type="region of interest" description="Disordered" evidence="1">
    <location>
        <begin position="157"/>
        <end position="180"/>
    </location>
</feature>
<protein>
    <submittedName>
        <fullName evidence="2">Uncharacterized protein</fullName>
    </submittedName>
</protein>
<dbReference type="AlphaFoldDB" id="A0A4C1WJM9"/>